<evidence type="ECO:0000256" key="2">
    <source>
        <dbReference type="ARBA" id="ARBA00023125"/>
    </source>
</evidence>
<dbReference type="PANTHER" id="PTHR11267">
    <property type="entry name" value="T-BOX PROTEIN-RELATED"/>
    <property type="match status" value="1"/>
</dbReference>
<protein>
    <submittedName>
        <fullName evidence="8 9">T-box transcription factor tbx2, putative</fullName>
    </submittedName>
</protein>
<evidence type="ECO:0000256" key="3">
    <source>
        <dbReference type="ARBA" id="ARBA00023163"/>
    </source>
</evidence>
<evidence type="ECO:0000313" key="8">
    <source>
        <dbReference type="EMBL" id="EEC09789.1"/>
    </source>
</evidence>
<keyword evidence="4 5" id="KW-0539">Nucleus</keyword>
<evidence type="ECO:0000259" key="7">
    <source>
        <dbReference type="PROSITE" id="PS50252"/>
    </source>
</evidence>
<gene>
    <name evidence="8" type="ORF">IscW_ISCW019287</name>
</gene>
<keyword evidence="10" id="KW-1185">Reference proteome</keyword>
<dbReference type="SMART" id="SM00425">
    <property type="entry name" value="TBOX"/>
    <property type="match status" value="1"/>
</dbReference>
<keyword evidence="1" id="KW-0805">Transcription regulation</keyword>
<dbReference type="VEuPathDB" id="VectorBase:ISCI019287"/>
<dbReference type="InParanoid" id="B7PT60"/>
<dbReference type="HOGENOM" id="CLU_598908_0_0_1"/>
<evidence type="ECO:0000313" key="10">
    <source>
        <dbReference type="Proteomes" id="UP000001555"/>
    </source>
</evidence>
<feature type="compositionally biased region" description="Low complexity" evidence="6">
    <location>
        <begin position="298"/>
        <end position="332"/>
    </location>
</feature>
<dbReference type="GO" id="GO:0005634">
    <property type="term" value="C:nucleus"/>
    <property type="evidence" value="ECO:0000318"/>
    <property type="project" value="GO_Central"/>
</dbReference>
<evidence type="ECO:0000313" key="9">
    <source>
        <dbReference type="EnsemblMetazoa" id="ISCW019287-PA"/>
    </source>
</evidence>
<dbReference type="InterPro" id="IPR001699">
    <property type="entry name" value="TF_T-box"/>
</dbReference>
<dbReference type="PaxDb" id="6945-B7PT60"/>
<dbReference type="PRINTS" id="PR00937">
    <property type="entry name" value="TBOX"/>
</dbReference>
<evidence type="ECO:0000256" key="5">
    <source>
        <dbReference type="PROSITE-ProRule" id="PRU00201"/>
    </source>
</evidence>
<feature type="compositionally biased region" description="Low complexity" evidence="6">
    <location>
        <begin position="96"/>
        <end position="113"/>
    </location>
</feature>
<feature type="compositionally biased region" description="Low complexity" evidence="6">
    <location>
        <begin position="268"/>
        <end position="277"/>
    </location>
</feature>
<comment type="subcellular location">
    <subcellularLocation>
        <location evidence="5">Nucleus</location>
    </subcellularLocation>
</comment>
<dbReference type="VEuPathDB" id="VectorBase:ISCW019287"/>
<comment type="caution">
    <text evidence="5">Lacks conserved residue(s) required for the propagation of feature annotation.</text>
</comment>
<dbReference type="PROSITE" id="PS50252">
    <property type="entry name" value="TBOX_3"/>
    <property type="match status" value="1"/>
</dbReference>
<dbReference type="FunFam" id="2.60.40.820:FF:000014">
    <property type="entry name" value="Optomotor-blind protein"/>
    <property type="match status" value="1"/>
</dbReference>
<dbReference type="EMBL" id="ABJB011067879">
    <property type="status" value="NOT_ANNOTATED_CDS"/>
    <property type="molecule type" value="Genomic_DNA"/>
</dbReference>
<keyword evidence="2 5" id="KW-0238">DNA-binding</keyword>
<feature type="region of interest" description="Disordered" evidence="6">
    <location>
        <begin position="77"/>
        <end position="182"/>
    </location>
</feature>
<dbReference type="InterPro" id="IPR046360">
    <property type="entry name" value="T-box_DNA-bd"/>
</dbReference>
<keyword evidence="3" id="KW-0804">Transcription</keyword>
<sequence length="376" mass="40419">MTFGVGVQGFFLSHWQTILNSMHKYQPRFHLVRANDILKLPYSTFRTYVFKETEFIAVTAYQNEKITQLKIDNNPFAKGFRDTGAGKREKKRQAMLLQQQPHSHGSHQGSPLSRVGGNHHHAAMMSGQDDSSDDEDKLDVGEASDLRPDGLLDRAGALDIRREDGIERRSSPASTSSPVGDLHERAKLSAAASASGLPQPSPLLPYFYPPSLYPPGLTLPQLFFPGAVAGSLPASANPAALSFLMANHPLLNPVAYSEMAARLKQHRFSPYSRRTPSTTPPPVPAQDSGTKSSPTVNSEDGCSSSGESSRSGVTGRGTSSPPPLLLLRTTGGASSSSDLRSIENIVNGLERRRDSRAESVAAATGKALQDRTSAGC</sequence>
<organism>
    <name type="scientific">Ixodes scapularis</name>
    <name type="common">Black-legged tick</name>
    <name type="synonym">Deer tick</name>
    <dbReference type="NCBI Taxonomy" id="6945"/>
    <lineage>
        <taxon>Eukaryota</taxon>
        <taxon>Metazoa</taxon>
        <taxon>Ecdysozoa</taxon>
        <taxon>Arthropoda</taxon>
        <taxon>Chelicerata</taxon>
        <taxon>Arachnida</taxon>
        <taxon>Acari</taxon>
        <taxon>Parasitiformes</taxon>
        <taxon>Ixodida</taxon>
        <taxon>Ixodoidea</taxon>
        <taxon>Ixodidae</taxon>
        <taxon>Ixodinae</taxon>
        <taxon>Ixodes</taxon>
    </lineage>
</organism>
<evidence type="ECO:0000256" key="4">
    <source>
        <dbReference type="ARBA" id="ARBA00023242"/>
    </source>
</evidence>
<dbReference type="GO" id="GO:0000981">
    <property type="term" value="F:DNA-binding transcription factor activity, RNA polymerase II-specific"/>
    <property type="evidence" value="ECO:0000318"/>
    <property type="project" value="GO_Central"/>
</dbReference>
<dbReference type="GO" id="GO:0001708">
    <property type="term" value="P:cell fate specification"/>
    <property type="evidence" value="ECO:0000318"/>
    <property type="project" value="GO_Central"/>
</dbReference>
<dbReference type="InterPro" id="IPR036960">
    <property type="entry name" value="T-box_sf"/>
</dbReference>
<feature type="compositionally biased region" description="Polar residues" evidence="6">
    <location>
        <begin position="287"/>
        <end position="297"/>
    </location>
</feature>
<dbReference type="GO" id="GO:0006357">
    <property type="term" value="P:regulation of transcription by RNA polymerase II"/>
    <property type="evidence" value="ECO:0000318"/>
    <property type="project" value="GO_Central"/>
</dbReference>
<dbReference type="VEuPathDB" id="VectorBase:ISCP_026783"/>
<feature type="region of interest" description="Disordered" evidence="6">
    <location>
        <begin position="268"/>
        <end position="376"/>
    </location>
</feature>
<feature type="compositionally biased region" description="Basic and acidic residues" evidence="6">
    <location>
        <begin position="138"/>
        <end position="152"/>
    </location>
</feature>
<feature type="domain" description="T-box" evidence="7">
    <location>
        <begin position="13"/>
        <end position="82"/>
    </location>
</feature>
<dbReference type="EMBL" id="ABJB010244903">
    <property type="status" value="NOT_ANNOTATED_CDS"/>
    <property type="molecule type" value="Genomic_DNA"/>
</dbReference>
<feature type="compositionally biased region" description="Basic and acidic residues" evidence="6">
    <location>
        <begin position="159"/>
        <end position="170"/>
    </location>
</feature>
<dbReference type="InterPro" id="IPR008967">
    <property type="entry name" value="p53-like_TF_DNA-bd_sf"/>
</dbReference>
<dbReference type="Gene3D" id="2.60.40.820">
    <property type="entry name" value="Transcription factor, T-box"/>
    <property type="match status" value="1"/>
</dbReference>
<name>B7PT60_IXOSC</name>
<dbReference type="OrthoDB" id="7442607at2759"/>
<dbReference type="EMBL" id="DS783964">
    <property type="protein sequence ID" value="EEC09789.1"/>
    <property type="molecule type" value="Genomic_DNA"/>
</dbReference>
<reference evidence="8 10" key="1">
    <citation type="submission" date="2008-03" db="EMBL/GenBank/DDBJ databases">
        <title>Annotation of Ixodes scapularis.</title>
        <authorList>
            <consortium name="Ixodes scapularis Genome Project Consortium"/>
            <person name="Caler E."/>
            <person name="Hannick L.I."/>
            <person name="Bidwell S."/>
            <person name="Joardar V."/>
            <person name="Thiagarajan M."/>
            <person name="Amedeo P."/>
            <person name="Galinsky K.J."/>
            <person name="Schobel S."/>
            <person name="Inman J."/>
            <person name="Hostetler J."/>
            <person name="Miller J."/>
            <person name="Hammond M."/>
            <person name="Megy K."/>
            <person name="Lawson D."/>
            <person name="Kodira C."/>
            <person name="Sutton G."/>
            <person name="Meyer J."/>
            <person name="Hill C.A."/>
            <person name="Birren B."/>
            <person name="Nene V."/>
            <person name="Collins F."/>
            <person name="Alarcon-Chaidez F."/>
            <person name="Wikel S."/>
            <person name="Strausberg R."/>
        </authorList>
    </citation>
    <scope>NUCLEOTIDE SEQUENCE [LARGE SCALE GENOMIC DNA]</scope>
    <source>
        <strain evidence="10">Wikel</strain>
        <strain evidence="8">Wikel colony</strain>
    </source>
</reference>
<dbReference type="EnsemblMetazoa" id="ISCW019287-RA">
    <property type="protein sequence ID" value="ISCW019287-PA"/>
    <property type="gene ID" value="ISCW019287"/>
</dbReference>
<reference evidence="9" key="2">
    <citation type="submission" date="2020-05" db="UniProtKB">
        <authorList>
            <consortium name="EnsemblMetazoa"/>
        </authorList>
    </citation>
    <scope>IDENTIFICATION</scope>
    <source>
        <strain evidence="9">wikel</strain>
    </source>
</reference>
<evidence type="ECO:0000256" key="1">
    <source>
        <dbReference type="ARBA" id="ARBA00023015"/>
    </source>
</evidence>
<dbReference type="GO" id="GO:0000785">
    <property type="term" value="C:chromatin"/>
    <property type="evidence" value="ECO:0000318"/>
    <property type="project" value="GO_Central"/>
</dbReference>
<dbReference type="GO" id="GO:0000978">
    <property type="term" value="F:RNA polymerase II cis-regulatory region sequence-specific DNA binding"/>
    <property type="evidence" value="ECO:0000318"/>
    <property type="project" value="GO_Central"/>
</dbReference>
<dbReference type="AlphaFoldDB" id="B7PT60"/>
<accession>B7PT60</accession>
<dbReference type="Proteomes" id="UP000001555">
    <property type="component" value="Unassembled WGS sequence"/>
</dbReference>
<dbReference type="EMBL" id="ABJB010708372">
    <property type="status" value="NOT_ANNOTATED_CDS"/>
    <property type="molecule type" value="Genomic_DNA"/>
</dbReference>
<dbReference type="SUPFAM" id="SSF49417">
    <property type="entry name" value="p53-like transcription factors"/>
    <property type="match status" value="1"/>
</dbReference>
<dbReference type="GO" id="GO:0045893">
    <property type="term" value="P:positive regulation of DNA-templated transcription"/>
    <property type="evidence" value="ECO:0007669"/>
    <property type="project" value="InterPro"/>
</dbReference>
<evidence type="ECO:0000256" key="6">
    <source>
        <dbReference type="SAM" id="MobiDB-lite"/>
    </source>
</evidence>
<dbReference type="Pfam" id="PF00907">
    <property type="entry name" value="T-box"/>
    <property type="match status" value="1"/>
</dbReference>
<proteinExistence type="predicted"/>
<dbReference type="PANTHER" id="PTHR11267:SF181">
    <property type="entry name" value="OPTOMOTOR-BLIND PROTEIN"/>
    <property type="match status" value="1"/>
</dbReference>